<evidence type="ECO:0000259" key="1">
    <source>
        <dbReference type="SMART" id="SM00829"/>
    </source>
</evidence>
<dbReference type="InterPro" id="IPR052733">
    <property type="entry name" value="Chloroplast_QOR"/>
</dbReference>
<dbReference type="EMBL" id="BAAALT010000066">
    <property type="protein sequence ID" value="GAA1803063.1"/>
    <property type="molecule type" value="Genomic_DNA"/>
</dbReference>
<dbReference type="SUPFAM" id="SSF51735">
    <property type="entry name" value="NAD(P)-binding Rossmann-fold domains"/>
    <property type="match status" value="1"/>
</dbReference>
<dbReference type="SMART" id="SM00829">
    <property type="entry name" value="PKS_ER"/>
    <property type="match status" value="1"/>
</dbReference>
<dbReference type="SUPFAM" id="SSF50129">
    <property type="entry name" value="GroES-like"/>
    <property type="match status" value="1"/>
</dbReference>
<dbReference type="InterPro" id="IPR036291">
    <property type="entry name" value="NAD(P)-bd_dom_sf"/>
</dbReference>
<dbReference type="Gene3D" id="3.90.180.10">
    <property type="entry name" value="Medium-chain alcohol dehydrogenases, catalytic domain"/>
    <property type="match status" value="1"/>
</dbReference>
<dbReference type="Pfam" id="PF08240">
    <property type="entry name" value="ADH_N"/>
    <property type="match status" value="1"/>
</dbReference>
<dbReference type="Proteomes" id="UP001500218">
    <property type="component" value="Unassembled WGS sequence"/>
</dbReference>
<name>A0ABN2LYR5_9ACTN</name>
<protein>
    <submittedName>
        <fullName evidence="2">NAD(P)-dependent alcohol dehydrogenase</fullName>
    </submittedName>
</protein>
<dbReference type="CDD" id="cd08267">
    <property type="entry name" value="MDR1"/>
    <property type="match status" value="1"/>
</dbReference>
<dbReference type="PANTHER" id="PTHR44013">
    <property type="entry name" value="ZINC-TYPE ALCOHOL DEHYDROGENASE-LIKE PROTEIN C16A3.02C"/>
    <property type="match status" value="1"/>
</dbReference>
<dbReference type="Pfam" id="PF13602">
    <property type="entry name" value="ADH_zinc_N_2"/>
    <property type="match status" value="1"/>
</dbReference>
<comment type="caution">
    <text evidence="2">The sequence shown here is derived from an EMBL/GenBank/DDBJ whole genome shotgun (WGS) entry which is preliminary data.</text>
</comment>
<dbReference type="InterPro" id="IPR013154">
    <property type="entry name" value="ADH-like_N"/>
</dbReference>
<gene>
    <name evidence="2" type="ORF">GCM10009682_26140</name>
</gene>
<dbReference type="InterPro" id="IPR011032">
    <property type="entry name" value="GroES-like_sf"/>
</dbReference>
<sequence length="328" mass="35709">MGTLIPMRAVQFTEYGAPAVLRMVTREKPTPRDDQVLIRIRATTVTSAECGMRRGEPAWGRPIIGLRRPRPRYRTLGNELAGDIEAVGAAVRRFRPGDQVFGFAGFNPGANADYLCLPESASIEIKPANLSYEDSAAAVDGATTALYFLRGRADVQPGQRVLVIGAAGSIGTYAVQLAKRFGAHVTGVCSTRNVELVRSLGADEVVDYTREDFTTAGATYDVIFDTVGKSSFRRCRPALTRTGLYLPTTGLANAFLMAATSFTRGPQVRTGMSVRKNDALVFIRGLLEADELRVVVDRRYPLERIAEAHEYVDTGRKVGNVVITMDQG</sequence>
<reference evidence="2 3" key="1">
    <citation type="journal article" date="2019" name="Int. J. Syst. Evol. Microbiol.">
        <title>The Global Catalogue of Microorganisms (GCM) 10K type strain sequencing project: providing services to taxonomists for standard genome sequencing and annotation.</title>
        <authorList>
            <consortium name="The Broad Institute Genomics Platform"/>
            <consortium name="The Broad Institute Genome Sequencing Center for Infectious Disease"/>
            <person name="Wu L."/>
            <person name="Ma J."/>
        </authorList>
    </citation>
    <scope>NUCLEOTIDE SEQUENCE [LARGE SCALE GENOMIC DNA]</scope>
    <source>
        <strain evidence="2 3">JCM 13250</strain>
    </source>
</reference>
<evidence type="ECO:0000313" key="3">
    <source>
        <dbReference type="Proteomes" id="UP001500218"/>
    </source>
</evidence>
<proteinExistence type="predicted"/>
<feature type="domain" description="Enoyl reductase (ER)" evidence="1">
    <location>
        <begin position="16"/>
        <end position="323"/>
    </location>
</feature>
<dbReference type="PANTHER" id="PTHR44013:SF1">
    <property type="entry name" value="ZINC-TYPE ALCOHOL DEHYDROGENASE-LIKE PROTEIN C16A3.02C"/>
    <property type="match status" value="1"/>
</dbReference>
<dbReference type="InterPro" id="IPR020843">
    <property type="entry name" value="ER"/>
</dbReference>
<accession>A0ABN2LYR5</accession>
<dbReference type="Gene3D" id="3.40.50.720">
    <property type="entry name" value="NAD(P)-binding Rossmann-like Domain"/>
    <property type="match status" value="1"/>
</dbReference>
<organism evidence="2 3">
    <name type="scientific">Luedemannella flava</name>
    <dbReference type="NCBI Taxonomy" id="349316"/>
    <lineage>
        <taxon>Bacteria</taxon>
        <taxon>Bacillati</taxon>
        <taxon>Actinomycetota</taxon>
        <taxon>Actinomycetes</taxon>
        <taxon>Micromonosporales</taxon>
        <taxon>Micromonosporaceae</taxon>
        <taxon>Luedemannella</taxon>
    </lineage>
</organism>
<evidence type="ECO:0000313" key="2">
    <source>
        <dbReference type="EMBL" id="GAA1803063.1"/>
    </source>
</evidence>
<keyword evidence="3" id="KW-1185">Reference proteome</keyword>